<proteinExistence type="predicted"/>
<evidence type="ECO:0000259" key="2">
    <source>
        <dbReference type="PROSITE" id="PS50837"/>
    </source>
</evidence>
<evidence type="ECO:0000313" key="3">
    <source>
        <dbReference type="EMBL" id="KAF5326848.1"/>
    </source>
</evidence>
<gene>
    <name evidence="3" type="ORF">D9619_005054</name>
</gene>
<keyword evidence="4" id="KW-1185">Reference proteome</keyword>
<dbReference type="PANTHER" id="PTHR10039:SF14">
    <property type="entry name" value="NACHT DOMAIN-CONTAINING PROTEIN"/>
    <property type="match status" value="1"/>
</dbReference>
<comment type="caution">
    <text evidence="3">The sequence shown here is derived from an EMBL/GenBank/DDBJ whole genome shotgun (WGS) entry which is preliminary data.</text>
</comment>
<dbReference type="InterPro" id="IPR027417">
    <property type="entry name" value="P-loop_NTPase"/>
</dbReference>
<accession>A0A8H5F887</accession>
<evidence type="ECO:0000256" key="1">
    <source>
        <dbReference type="ARBA" id="ARBA00022737"/>
    </source>
</evidence>
<dbReference type="InterPro" id="IPR056884">
    <property type="entry name" value="NPHP3-like_N"/>
</dbReference>
<dbReference type="SUPFAM" id="SSF52540">
    <property type="entry name" value="P-loop containing nucleoside triphosphate hydrolases"/>
    <property type="match status" value="1"/>
</dbReference>
<reference evidence="3 4" key="1">
    <citation type="journal article" date="2020" name="ISME J.">
        <title>Uncovering the hidden diversity of litter-decomposition mechanisms in mushroom-forming fungi.</title>
        <authorList>
            <person name="Floudas D."/>
            <person name="Bentzer J."/>
            <person name="Ahren D."/>
            <person name="Johansson T."/>
            <person name="Persson P."/>
            <person name="Tunlid A."/>
        </authorList>
    </citation>
    <scope>NUCLEOTIDE SEQUENCE [LARGE SCALE GENOMIC DNA]</scope>
    <source>
        <strain evidence="3 4">CBS 101986</strain>
    </source>
</reference>
<dbReference type="InterPro" id="IPR007111">
    <property type="entry name" value="NACHT_NTPase"/>
</dbReference>
<organism evidence="3 4">
    <name type="scientific">Psilocybe cf. subviscida</name>
    <dbReference type="NCBI Taxonomy" id="2480587"/>
    <lineage>
        <taxon>Eukaryota</taxon>
        <taxon>Fungi</taxon>
        <taxon>Dikarya</taxon>
        <taxon>Basidiomycota</taxon>
        <taxon>Agaricomycotina</taxon>
        <taxon>Agaricomycetes</taxon>
        <taxon>Agaricomycetidae</taxon>
        <taxon>Agaricales</taxon>
        <taxon>Agaricineae</taxon>
        <taxon>Strophariaceae</taxon>
        <taxon>Psilocybe</taxon>
    </lineage>
</organism>
<dbReference type="Pfam" id="PF24883">
    <property type="entry name" value="NPHP3_N"/>
    <property type="match status" value="1"/>
</dbReference>
<dbReference type="Proteomes" id="UP000567179">
    <property type="component" value="Unassembled WGS sequence"/>
</dbReference>
<dbReference type="PROSITE" id="PS50837">
    <property type="entry name" value="NACHT"/>
    <property type="match status" value="1"/>
</dbReference>
<dbReference type="Gene3D" id="3.40.50.300">
    <property type="entry name" value="P-loop containing nucleotide triphosphate hydrolases"/>
    <property type="match status" value="1"/>
</dbReference>
<keyword evidence="1" id="KW-0677">Repeat</keyword>
<dbReference type="AlphaFoldDB" id="A0A8H5F887"/>
<protein>
    <recommendedName>
        <fullName evidence="2">NACHT domain-containing protein</fullName>
    </recommendedName>
</protein>
<evidence type="ECO:0000313" key="4">
    <source>
        <dbReference type="Proteomes" id="UP000567179"/>
    </source>
</evidence>
<feature type="domain" description="NACHT" evidence="2">
    <location>
        <begin position="82"/>
        <end position="197"/>
    </location>
</feature>
<dbReference type="EMBL" id="JAACJJ010000014">
    <property type="protein sequence ID" value="KAF5326848.1"/>
    <property type="molecule type" value="Genomic_DNA"/>
</dbReference>
<dbReference type="PANTHER" id="PTHR10039">
    <property type="entry name" value="AMELOGENIN"/>
    <property type="match status" value="1"/>
</dbReference>
<dbReference type="OrthoDB" id="206617at2759"/>
<sequence>MRQRVSMFNNSRNIHIKNSSLTVNVHASNEGNLDRLIDVVASNAILNAGGRADEVRCYPGTREEVIGKVERWMDGQGAPAHRMMWLSGPAGAGKSAIAQTVAERCQERGINAANFFFRSDATRNHAQPLVATLVYQLRRYYPALDELLADCLTATSLICKASIDEQLRQLIASPIQIIRHSSSTHQPIILIIDGLDECDNERTQEQILGALHALVAEDSSPFRVLVASRAEHHLVMSFNKTGASVESIFLNDEYRPEEDIRCFVIAKFSEIKGVHSLARTLGEHWPARENIDKITKKSSGQFIYAATVMRFIQCSPASPALSLSTVLRTRPSSDHGPLAQLDALYSHIFSKVHNMQMLRLILGAHFITAGKHFGSVGSLMRLAGYDEIEIESSLADLAAIVQVVPGVHTELVFYHASLSDYLQDRSRSGIYHIDVGDVAAEFFIMFLRTYPNQGLNVVEALMVTFWTLGHVEKATPELSYHLLDASTRKLDADFAKFPFWGRFLGAIEKLYFETDTPLFKLMLRRWIRFAYRNKINAHKKVYELSPSALRHYQCYRTMEWVKFVLRLTR</sequence>
<name>A0A8H5F887_9AGAR</name>